<dbReference type="GO" id="GO:0009968">
    <property type="term" value="P:negative regulation of signal transduction"/>
    <property type="evidence" value="ECO:0007669"/>
    <property type="project" value="UniProtKB-KW"/>
</dbReference>
<dbReference type="Gene3D" id="3.30.505.10">
    <property type="entry name" value="SH2 domain"/>
    <property type="match status" value="1"/>
</dbReference>
<feature type="domain" description="SOCS box" evidence="7">
    <location>
        <begin position="86"/>
        <end position="135"/>
    </location>
</feature>
<dbReference type="SUPFAM" id="SSF158235">
    <property type="entry name" value="SOCS box-like"/>
    <property type="match status" value="1"/>
</dbReference>
<keyword evidence="9" id="KW-1185">Reference proteome</keyword>
<dbReference type="Pfam" id="PF00017">
    <property type="entry name" value="SH2"/>
    <property type="match status" value="1"/>
</dbReference>
<keyword evidence="3" id="KW-0833">Ubl conjugation pathway</keyword>
<reference evidence="8 9" key="2">
    <citation type="submission" date="2018-11" db="EMBL/GenBank/DDBJ databases">
        <authorList>
            <consortium name="Pathogen Informatics"/>
        </authorList>
    </citation>
    <scope>NUCLEOTIDE SEQUENCE [LARGE SCALE GENOMIC DNA]</scope>
</reference>
<dbReference type="GO" id="GO:0046854">
    <property type="term" value="P:phosphatidylinositol phosphate biosynthetic process"/>
    <property type="evidence" value="ECO:0007669"/>
    <property type="project" value="TreeGrafter"/>
</dbReference>
<evidence type="ECO:0000313" key="8">
    <source>
        <dbReference type="EMBL" id="VDP48709.1"/>
    </source>
</evidence>
<name>A0A183J9B8_9BILA</name>
<evidence type="ECO:0000256" key="4">
    <source>
        <dbReference type="ARBA" id="ARBA00022999"/>
    </source>
</evidence>
<dbReference type="PANTHER" id="PTHR10155">
    <property type="entry name" value="PHOSPHATIDYLINOSITOL 3-KINASE REGULATORY SUBUNIT"/>
    <property type="match status" value="1"/>
</dbReference>
<dbReference type="SMART" id="SM00969">
    <property type="entry name" value="SOCS_box"/>
    <property type="match status" value="1"/>
</dbReference>
<dbReference type="PROSITE" id="PS50225">
    <property type="entry name" value="SOCS"/>
    <property type="match status" value="1"/>
</dbReference>
<evidence type="ECO:0000256" key="3">
    <source>
        <dbReference type="ARBA" id="ARBA00022786"/>
    </source>
</evidence>
<dbReference type="WBParaSite" id="SBAD_0001287401-mRNA-1">
    <property type="protein sequence ID" value="SBAD_0001287401-mRNA-1"/>
    <property type="gene ID" value="SBAD_0001287401"/>
</dbReference>
<dbReference type="OrthoDB" id="5979828at2759"/>
<evidence type="ECO:0000256" key="2">
    <source>
        <dbReference type="ARBA" id="ARBA00022700"/>
    </source>
</evidence>
<keyword evidence="2" id="KW-0734">Signal transduction inhibitor</keyword>
<dbReference type="SMART" id="SM00253">
    <property type="entry name" value="SOCS"/>
    <property type="match status" value="1"/>
</dbReference>
<evidence type="ECO:0000256" key="5">
    <source>
        <dbReference type="PROSITE-ProRule" id="PRU00191"/>
    </source>
</evidence>
<dbReference type="Proteomes" id="UP000270296">
    <property type="component" value="Unassembled WGS sequence"/>
</dbReference>
<reference evidence="10" key="1">
    <citation type="submission" date="2016-06" db="UniProtKB">
        <authorList>
            <consortium name="WormBaseParasite"/>
        </authorList>
    </citation>
    <scope>IDENTIFICATION</scope>
</reference>
<keyword evidence="4 5" id="KW-0727">SH2 domain</keyword>
<evidence type="ECO:0000259" key="7">
    <source>
        <dbReference type="PROSITE" id="PS50225"/>
    </source>
</evidence>
<dbReference type="Pfam" id="PF07525">
    <property type="entry name" value="SOCS_box"/>
    <property type="match status" value="1"/>
</dbReference>
<dbReference type="GO" id="GO:0005942">
    <property type="term" value="C:phosphatidylinositol 3-kinase complex"/>
    <property type="evidence" value="ECO:0007669"/>
    <property type="project" value="TreeGrafter"/>
</dbReference>
<protein>
    <submittedName>
        <fullName evidence="10">SH2 domain-containing protein</fullName>
    </submittedName>
</protein>
<dbReference type="SUPFAM" id="SSF55550">
    <property type="entry name" value="SH2 domain"/>
    <property type="match status" value="1"/>
</dbReference>
<evidence type="ECO:0000256" key="1">
    <source>
        <dbReference type="ARBA" id="ARBA00022604"/>
    </source>
</evidence>
<gene>
    <name evidence="8" type="ORF">SBAD_LOCUS12466</name>
</gene>
<dbReference type="GO" id="GO:0035556">
    <property type="term" value="P:intracellular signal transduction"/>
    <property type="evidence" value="ECO:0007669"/>
    <property type="project" value="InterPro"/>
</dbReference>
<dbReference type="InterPro" id="IPR001496">
    <property type="entry name" value="SOCS_box"/>
</dbReference>
<accession>A0A183J9B8</accession>
<dbReference type="InterPro" id="IPR000980">
    <property type="entry name" value="SH2"/>
</dbReference>
<sequence>MNRFEAEKLLENKPEGTFLLRDSAQSEYLFSVSFRRYQRTLHARIEQLNHRFSFDSYDPSVFSATTVSQLIEHYKDPANCLFFEPQLSRPLCRNFVFPLQHLCRSVICSRITYNDIAQIRIPKSFRNFLREYHYRQPVRIVRME</sequence>
<dbReference type="AlphaFoldDB" id="A0A183J9B8"/>
<dbReference type="InterPro" id="IPR036036">
    <property type="entry name" value="SOCS_box-like_dom_sf"/>
</dbReference>
<evidence type="ECO:0000313" key="9">
    <source>
        <dbReference type="Proteomes" id="UP000270296"/>
    </source>
</evidence>
<evidence type="ECO:0000313" key="10">
    <source>
        <dbReference type="WBParaSite" id="SBAD_0001287401-mRNA-1"/>
    </source>
</evidence>
<dbReference type="EMBL" id="UZAM01017893">
    <property type="protein sequence ID" value="VDP48709.1"/>
    <property type="molecule type" value="Genomic_DNA"/>
</dbReference>
<dbReference type="SMART" id="SM00252">
    <property type="entry name" value="SH2"/>
    <property type="match status" value="1"/>
</dbReference>
<organism evidence="10">
    <name type="scientific">Soboliphyme baturini</name>
    <dbReference type="NCBI Taxonomy" id="241478"/>
    <lineage>
        <taxon>Eukaryota</taxon>
        <taxon>Metazoa</taxon>
        <taxon>Ecdysozoa</taxon>
        <taxon>Nematoda</taxon>
        <taxon>Enoplea</taxon>
        <taxon>Dorylaimia</taxon>
        <taxon>Dioctophymatida</taxon>
        <taxon>Dioctophymatoidea</taxon>
        <taxon>Soboliphymatidae</taxon>
        <taxon>Soboliphyme</taxon>
    </lineage>
</organism>
<dbReference type="GO" id="GO:0046935">
    <property type="term" value="F:1-phosphatidylinositol-3-kinase regulator activity"/>
    <property type="evidence" value="ECO:0007669"/>
    <property type="project" value="TreeGrafter"/>
</dbReference>
<dbReference type="InterPro" id="IPR036860">
    <property type="entry name" value="SH2_dom_sf"/>
</dbReference>
<evidence type="ECO:0000259" key="6">
    <source>
        <dbReference type="PROSITE" id="PS50001"/>
    </source>
</evidence>
<feature type="domain" description="SH2" evidence="6">
    <location>
        <begin position="1"/>
        <end position="91"/>
    </location>
</feature>
<keyword evidence="1" id="KW-0341">Growth regulation</keyword>
<proteinExistence type="predicted"/>
<dbReference type="PROSITE" id="PS50001">
    <property type="entry name" value="SH2"/>
    <property type="match status" value="1"/>
</dbReference>
<dbReference type="PANTHER" id="PTHR10155:SF0">
    <property type="entry name" value="SUPPRESSOR OF CYTOKINE SIGNALING AT 36E, ISOFORM D"/>
    <property type="match status" value="1"/>
</dbReference>